<reference evidence="1" key="2">
    <citation type="submission" date="2023-06" db="EMBL/GenBank/DDBJ databases">
        <authorList>
            <person name="Ma L."/>
            <person name="Liu K.-W."/>
            <person name="Li Z."/>
            <person name="Hsiao Y.-Y."/>
            <person name="Qi Y."/>
            <person name="Fu T."/>
            <person name="Tang G."/>
            <person name="Zhang D."/>
            <person name="Sun W.-H."/>
            <person name="Liu D.-K."/>
            <person name="Li Y."/>
            <person name="Chen G.-Z."/>
            <person name="Liu X.-D."/>
            <person name="Liao X.-Y."/>
            <person name="Jiang Y.-T."/>
            <person name="Yu X."/>
            <person name="Hao Y."/>
            <person name="Huang J."/>
            <person name="Zhao X.-W."/>
            <person name="Ke S."/>
            <person name="Chen Y.-Y."/>
            <person name="Wu W.-L."/>
            <person name="Hsu J.-L."/>
            <person name="Lin Y.-F."/>
            <person name="Huang M.-D."/>
            <person name="Li C.-Y."/>
            <person name="Huang L."/>
            <person name="Wang Z.-W."/>
            <person name="Zhao X."/>
            <person name="Zhong W.-Y."/>
            <person name="Peng D.-H."/>
            <person name="Ahmad S."/>
            <person name="Lan S."/>
            <person name="Zhang J.-S."/>
            <person name="Tsai W.-C."/>
            <person name="Van De Peer Y."/>
            <person name="Liu Z.-J."/>
        </authorList>
    </citation>
    <scope>NUCLEOTIDE SEQUENCE</scope>
    <source>
        <strain evidence="1">CP</strain>
        <tissue evidence="1">Leaves</tissue>
    </source>
</reference>
<dbReference type="EMBL" id="JAUJYO010000004">
    <property type="protein sequence ID" value="KAK1319036.1"/>
    <property type="molecule type" value="Genomic_DNA"/>
</dbReference>
<evidence type="ECO:0000313" key="1">
    <source>
        <dbReference type="EMBL" id="KAK1319036.1"/>
    </source>
</evidence>
<dbReference type="Proteomes" id="UP001180020">
    <property type="component" value="Unassembled WGS sequence"/>
</dbReference>
<proteinExistence type="predicted"/>
<dbReference type="AlphaFoldDB" id="A0AAV9F0L2"/>
<sequence>MGPNGDNFGGGEKAGVQETWDEFSGVKKGCSDGANPYFQRKFQMPSLTVQKKENEHLRK</sequence>
<organism evidence="1 2">
    <name type="scientific">Acorus calamus</name>
    <name type="common">Sweet flag</name>
    <dbReference type="NCBI Taxonomy" id="4465"/>
    <lineage>
        <taxon>Eukaryota</taxon>
        <taxon>Viridiplantae</taxon>
        <taxon>Streptophyta</taxon>
        <taxon>Embryophyta</taxon>
        <taxon>Tracheophyta</taxon>
        <taxon>Spermatophyta</taxon>
        <taxon>Magnoliopsida</taxon>
        <taxon>Liliopsida</taxon>
        <taxon>Acoraceae</taxon>
        <taxon>Acorus</taxon>
    </lineage>
</organism>
<gene>
    <name evidence="1" type="ORF">QJS10_CPB04g00840</name>
</gene>
<name>A0AAV9F0L2_ACOCL</name>
<keyword evidence="2" id="KW-1185">Reference proteome</keyword>
<reference evidence="1" key="1">
    <citation type="journal article" date="2023" name="Nat. Commun.">
        <title>Diploid and tetraploid genomes of Acorus and the evolution of monocots.</title>
        <authorList>
            <person name="Ma L."/>
            <person name="Liu K.W."/>
            <person name="Li Z."/>
            <person name="Hsiao Y.Y."/>
            <person name="Qi Y."/>
            <person name="Fu T."/>
            <person name="Tang G.D."/>
            <person name="Zhang D."/>
            <person name="Sun W.H."/>
            <person name="Liu D.K."/>
            <person name="Li Y."/>
            <person name="Chen G.Z."/>
            <person name="Liu X.D."/>
            <person name="Liao X.Y."/>
            <person name="Jiang Y.T."/>
            <person name="Yu X."/>
            <person name="Hao Y."/>
            <person name="Huang J."/>
            <person name="Zhao X.W."/>
            <person name="Ke S."/>
            <person name="Chen Y.Y."/>
            <person name="Wu W.L."/>
            <person name="Hsu J.L."/>
            <person name="Lin Y.F."/>
            <person name="Huang M.D."/>
            <person name="Li C.Y."/>
            <person name="Huang L."/>
            <person name="Wang Z.W."/>
            <person name="Zhao X."/>
            <person name="Zhong W.Y."/>
            <person name="Peng D.H."/>
            <person name="Ahmad S."/>
            <person name="Lan S."/>
            <person name="Zhang J.S."/>
            <person name="Tsai W.C."/>
            <person name="Van de Peer Y."/>
            <person name="Liu Z.J."/>
        </authorList>
    </citation>
    <scope>NUCLEOTIDE SEQUENCE</scope>
    <source>
        <strain evidence="1">CP</strain>
    </source>
</reference>
<evidence type="ECO:0000313" key="2">
    <source>
        <dbReference type="Proteomes" id="UP001180020"/>
    </source>
</evidence>
<protein>
    <submittedName>
        <fullName evidence="1">Uncharacterized protein</fullName>
    </submittedName>
</protein>
<comment type="caution">
    <text evidence="1">The sequence shown here is derived from an EMBL/GenBank/DDBJ whole genome shotgun (WGS) entry which is preliminary data.</text>
</comment>
<accession>A0AAV9F0L2</accession>